<sequence>MDRTREGTGYGINPLQPAQIEAWFRIRRIHPSPWHLDAIDRLDATRMLLYFEKKGEANKETEAPQVSARPLTSRLFDALFPAKR</sequence>
<protein>
    <submittedName>
        <fullName evidence="1">Uncharacterized protein</fullName>
    </submittedName>
</protein>
<dbReference type="AlphaFoldDB" id="A0A1C9HPN8"/>
<name>A0A1C9HPN8_RHILT</name>
<reference evidence="1" key="2">
    <citation type="journal article" date="2016" name="Front. Microbiol.">
        <title>The Regulatory Protein RosR Affects Rhizobium leguminosarum bv. trifolii Protein Profiles, Cell Surface Properties, and Symbiosis with Clover.</title>
        <authorList>
            <person name="Rachwal K."/>
            <person name="Boguszewska A."/>
            <person name="Kopcinska J."/>
            <person name="Karas M."/>
            <person name="Tchorzewski M."/>
            <person name="Janczarek M."/>
        </authorList>
    </citation>
    <scope>NUCLEOTIDE SEQUENCE</scope>
    <source>
        <strain evidence="1">Rt24.2</strain>
    </source>
</reference>
<evidence type="ECO:0000313" key="1">
    <source>
        <dbReference type="EMBL" id="AOO88625.1"/>
    </source>
</evidence>
<proteinExistence type="predicted"/>
<organism evidence="1">
    <name type="scientific">Rhizobium leguminosarum bv. trifolii</name>
    <dbReference type="NCBI Taxonomy" id="386"/>
    <lineage>
        <taxon>Bacteria</taxon>
        <taxon>Pseudomonadati</taxon>
        <taxon>Pseudomonadota</taxon>
        <taxon>Alphaproteobacteria</taxon>
        <taxon>Hyphomicrobiales</taxon>
        <taxon>Rhizobiaceae</taxon>
        <taxon>Rhizobium/Agrobacterium group</taxon>
        <taxon>Rhizobium</taxon>
    </lineage>
</organism>
<accession>A0A1C9HPN8</accession>
<reference evidence="1" key="1">
    <citation type="journal article" date="2015" name="BMC Genomics">
        <title>Transcriptome profiling of a Rhizobium leguminosarum bv. trifolii rosR mutant reveals the role of the transcriptional regulator RosR in motility, synthesis of cell-surface components, and other cellular processes.</title>
        <authorList>
            <person name="Rachwal K."/>
            <person name="Matczynska E."/>
            <person name="Janczarek M."/>
        </authorList>
    </citation>
    <scope>NUCLEOTIDE SEQUENCE</scope>
    <source>
        <strain evidence="1">Rt24.2</strain>
    </source>
</reference>
<dbReference type="EMBL" id="KX486261">
    <property type="protein sequence ID" value="AOO88625.1"/>
    <property type="molecule type" value="Genomic_DNA"/>
</dbReference>